<protein>
    <submittedName>
        <fullName evidence="2">Uncharacterized protein</fullName>
    </submittedName>
</protein>
<organism evidence="2 3">
    <name type="scientific">Brachionus plicatilis</name>
    <name type="common">Marine rotifer</name>
    <name type="synonym">Brachionus muelleri</name>
    <dbReference type="NCBI Taxonomy" id="10195"/>
    <lineage>
        <taxon>Eukaryota</taxon>
        <taxon>Metazoa</taxon>
        <taxon>Spiralia</taxon>
        <taxon>Gnathifera</taxon>
        <taxon>Rotifera</taxon>
        <taxon>Eurotatoria</taxon>
        <taxon>Monogononta</taxon>
        <taxon>Pseudotrocha</taxon>
        <taxon>Ploima</taxon>
        <taxon>Brachionidae</taxon>
        <taxon>Brachionus</taxon>
    </lineage>
</organism>
<name>A0A3M7SVE8_BRAPC</name>
<comment type="caution">
    <text evidence="2">The sequence shown here is derived from an EMBL/GenBank/DDBJ whole genome shotgun (WGS) entry which is preliminary data.</text>
</comment>
<keyword evidence="1" id="KW-1133">Transmembrane helix</keyword>
<proteinExistence type="predicted"/>
<accession>A0A3M7SVE8</accession>
<evidence type="ECO:0000313" key="3">
    <source>
        <dbReference type="Proteomes" id="UP000276133"/>
    </source>
</evidence>
<reference evidence="2 3" key="1">
    <citation type="journal article" date="2018" name="Sci. Rep.">
        <title>Genomic signatures of local adaptation to the degree of environmental predictability in rotifers.</title>
        <authorList>
            <person name="Franch-Gras L."/>
            <person name="Hahn C."/>
            <person name="Garcia-Roger E.M."/>
            <person name="Carmona M.J."/>
            <person name="Serra M."/>
            <person name="Gomez A."/>
        </authorList>
    </citation>
    <scope>NUCLEOTIDE SEQUENCE [LARGE SCALE GENOMIC DNA]</scope>
    <source>
        <strain evidence="2">HYR1</strain>
    </source>
</reference>
<keyword evidence="3" id="KW-1185">Reference proteome</keyword>
<gene>
    <name evidence="2" type="ORF">BpHYR1_034379</name>
</gene>
<sequence length="124" mass="14462">MASWWNCKPFVRQPLALIRLLELKITQIKLPGASVDITSLADSLRFSITELSIISSFFLFFSRLIARNFRFHLLLRSLFAILTKNIRKILKHILVSLINPTSSTKRTNSKINFFNLIHKFKMKI</sequence>
<dbReference type="AlphaFoldDB" id="A0A3M7SVE8"/>
<feature type="transmembrane region" description="Helical" evidence="1">
    <location>
        <begin position="46"/>
        <end position="66"/>
    </location>
</feature>
<evidence type="ECO:0000313" key="2">
    <source>
        <dbReference type="EMBL" id="RNA39783.1"/>
    </source>
</evidence>
<dbReference type="Proteomes" id="UP000276133">
    <property type="component" value="Unassembled WGS sequence"/>
</dbReference>
<keyword evidence="1" id="KW-0812">Transmembrane</keyword>
<evidence type="ECO:0000256" key="1">
    <source>
        <dbReference type="SAM" id="Phobius"/>
    </source>
</evidence>
<dbReference type="EMBL" id="REGN01000703">
    <property type="protein sequence ID" value="RNA39783.1"/>
    <property type="molecule type" value="Genomic_DNA"/>
</dbReference>
<keyword evidence="1" id="KW-0472">Membrane</keyword>